<keyword evidence="2" id="KW-0687">Ribonucleoprotein</keyword>
<feature type="non-terminal residue" evidence="2">
    <location>
        <position position="1"/>
    </location>
</feature>
<gene>
    <name evidence="2" type="ORF">AVDCRST_MAG32-991</name>
</gene>
<feature type="compositionally biased region" description="Basic and acidic residues" evidence="1">
    <location>
        <begin position="77"/>
        <end position="86"/>
    </location>
</feature>
<dbReference type="EMBL" id="CADCUM010000045">
    <property type="protein sequence ID" value="CAA9374067.1"/>
    <property type="molecule type" value="Genomic_DNA"/>
</dbReference>
<reference evidence="2" key="1">
    <citation type="submission" date="2020-02" db="EMBL/GenBank/DDBJ databases">
        <authorList>
            <person name="Meier V. D."/>
        </authorList>
    </citation>
    <scope>NUCLEOTIDE SEQUENCE</scope>
    <source>
        <strain evidence="2">AVDCRST_MAG32</strain>
    </source>
</reference>
<dbReference type="GO" id="GO:0005840">
    <property type="term" value="C:ribosome"/>
    <property type="evidence" value="ECO:0007669"/>
    <property type="project" value="UniProtKB-KW"/>
</dbReference>
<feature type="compositionally biased region" description="Basic residues" evidence="1">
    <location>
        <begin position="104"/>
        <end position="118"/>
    </location>
</feature>
<evidence type="ECO:0000256" key="1">
    <source>
        <dbReference type="SAM" id="MobiDB-lite"/>
    </source>
</evidence>
<feature type="compositionally biased region" description="Basic and acidic residues" evidence="1">
    <location>
        <begin position="14"/>
        <end position="29"/>
    </location>
</feature>
<sequence length="131" mass="15134">ASQEPRDQGPPQGEEEHRSGRSPHQEHVQQHHRHDHRPDRCGDLVGLCRHRRLQGLAQVHPVRRSDGRRGRWSSGDGARHEEDRRLRQGPRLRARDRDPLPGCHRPRGRHHPGRHAHAPQRMPAAQAPSRL</sequence>
<feature type="region of interest" description="Disordered" evidence="1">
    <location>
        <begin position="1"/>
        <end position="131"/>
    </location>
</feature>
<keyword evidence="2" id="KW-0689">Ribosomal protein</keyword>
<dbReference type="AlphaFoldDB" id="A0A6J4N0S9"/>
<feature type="non-terminal residue" evidence="2">
    <location>
        <position position="131"/>
    </location>
</feature>
<organism evidence="2">
    <name type="scientific">uncultured Nocardioides sp</name>
    <dbReference type="NCBI Taxonomy" id="198441"/>
    <lineage>
        <taxon>Bacteria</taxon>
        <taxon>Bacillati</taxon>
        <taxon>Actinomycetota</taxon>
        <taxon>Actinomycetes</taxon>
        <taxon>Propionibacteriales</taxon>
        <taxon>Nocardioidaceae</taxon>
        <taxon>Nocardioides</taxon>
        <taxon>environmental samples</taxon>
    </lineage>
</organism>
<protein>
    <submittedName>
        <fullName evidence="2">SSU ribosomal protein S11p (S14e)</fullName>
    </submittedName>
</protein>
<accession>A0A6J4N0S9</accession>
<evidence type="ECO:0000313" key="2">
    <source>
        <dbReference type="EMBL" id="CAA9374067.1"/>
    </source>
</evidence>
<proteinExistence type="predicted"/>
<name>A0A6J4N0S9_9ACTN</name>